<dbReference type="CDD" id="cd13128">
    <property type="entry name" value="MATE_Wzx_like"/>
    <property type="match status" value="1"/>
</dbReference>
<comment type="subcellular location">
    <subcellularLocation>
        <location evidence="1">Cell membrane</location>
        <topology evidence="1">Multi-pass membrane protein</topology>
    </subcellularLocation>
</comment>
<feature type="transmembrane region" description="Helical" evidence="6">
    <location>
        <begin position="397"/>
        <end position="419"/>
    </location>
</feature>
<protein>
    <submittedName>
        <fullName evidence="7">Flippase</fullName>
    </submittedName>
</protein>
<feature type="transmembrane region" description="Helical" evidence="6">
    <location>
        <begin position="375"/>
        <end position="391"/>
    </location>
</feature>
<dbReference type="InterPro" id="IPR050833">
    <property type="entry name" value="Poly_Biosynth_Transport"/>
</dbReference>
<keyword evidence="4 6" id="KW-1133">Transmembrane helix</keyword>
<feature type="transmembrane region" description="Helical" evidence="6">
    <location>
        <begin position="233"/>
        <end position="254"/>
    </location>
</feature>
<dbReference type="PANTHER" id="PTHR30250:SF11">
    <property type="entry name" value="O-ANTIGEN TRANSPORTER-RELATED"/>
    <property type="match status" value="1"/>
</dbReference>
<name>A0ABT0H971_9FLAO</name>
<evidence type="ECO:0000256" key="4">
    <source>
        <dbReference type="ARBA" id="ARBA00022989"/>
    </source>
</evidence>
<keyword evidence="2" id="KW-1003">Cell membrane</keyword>
<keyword evidence="5 6" id="KW-0472">Membrane</keyword>
<feature type="transmembrane region" description="Helical" evidence="6">
    <location>
        <begin position="309"/>
        <end position="329"/>
    </location>
</feature>
<keyword evidence="3 6" id="KW-0812">Transmembrane</keyword>
<gene>
    <name evidence="7" type="ORF">MUY34_07955</name>
</gene>
<organism evidence="7 8">
    <name type="scientific">Psychroserpens algicola</name>
    <dbReference type="NCBI Taxonomy" id="1719034"/>
    <lineage>
        <taxon>Bacteria</taxon>
        <taxon>Pseudomonadati</taxon>
        <taxon>Bacteroidota</taxon>
        <taxon>Flavobacteriia</taxon>
        <taxon>Flavobacteriales</taxon>
        <taxon>Flavobacteriaceae</taxon>
        <taxon>Psychroserpens</taxon>
    </lineage>
</organism>
<evidence type="ECO:0000313" key="7">
    <source>
        <dbReference type="EMBL" id="MCK8480549.1"/>
    </source>
</evidence>
<feature type="transmembrane region" description="Helical" evidence="6">
    <location>
        <begin position="260"/>
        <end position="288"/>
    </location>
</feature>
<evidence type="ECO:0000313" key="8">
    <source>
        <dbReference type="Proteomes" id="UP001203687"/>
    </source>
</evidence>
<dbReference type="Proteomes" id="UP001203687">
    <property type="component" value="Unassembled WGS sequence"/>
</dbReference>
<feature type="transmembrane region" description="Helical" evidence="6">
    <location>
        <begin position="90"/>
        <end position="112"/>
    </location>
</feature>
<evidence type="ECO:0000256" key="6">
    <source>
        <dbReference type="SAM" id="Phobius"/>
    </source>
</evidence>
<dbReference type="EMBL" id="JALPQF010000006">
    <property type="protein sequence ID" value="MCK8480549.1"/>
    <property type="molecule type" value="Genomic_DNA"/>
</dbReference>
<feature type="transmembrane region" description="Helical" evidence="6">
    <location>
        <begin position="341"/>
        <end position="363"/>
    </location>
</feature>
<dbReference type="PANTHER" id="PTHR30250">
    <property type="entry name" value="PST FAMILY PREDICTED COLANIC ACID TRANSPORTER"/>
    <property type="match status" value="1"/>
</dbReference>
<feature type="transmembrane region" description="Helical" evidence="6">
    <location>
        <begin position="431"/>
        <end position="448"/>
    </location>
</feature>
<feature type="transmembrane region" description="Helical" evidence="6">
    <location>
        <begin position="44"/>
        <end position="69"/>
    </location>
</feature>
<feature type="transmembrane region" description="Helical" evidence="6">
    <location>
        <begin position="124"/>
        <end position="145"/>
    </location>
</feature>
<evidence type="ECO:0000256" key="2">
    <source>
        <dbReference type="ARBA" id="ARBA00022475"/>
    </source>
</evidence>
<feature type="transmembrane region" description="Helical" evidence="6">
    <location>
        <begin position="12"/>
        <end position="32"/>
    </location>
</feature>
<dbReference type="RefSeq" id="WP_248412632.1">
    <property type="nucleotide sequence ID" value="NZ_JALPQF010000006.1"/>
</dbReference>
<evidence type="ECO:0000256" key="5">
    <source>
        <dbReference type="ARBA" id="ARBA00023136"/>
    </source>
</evidence>
<evidence type="ECO:0000256" key="1">
    <source>
        <dbReference type="ARBA" id="ARBA00004651"/>
    </source>
</evidence>
<feature type="transmembrane region" description="Helical" evidence="6">
    <location>
        <begin position="460"/>
        <end position="480"/>
    </location>
</feature>
<reference evidence="7" key="1">
    <citation type="submission" date="2022-04" db="EMBL/GenBank/DDBJ databases">
        <authorList>
            <person name="Ren T."/>
        </authorList>
    </citation>
    <scope>NUCLEOTIDE SEQUENCE</scope>
    <source>
        <strain evidence="7">F63249</strain>
    </source>
</reference>
<keyword evidence="8" id="KW-1185">Reference proteome</keyword>
<feature type="transmembrane region" description="Helical" evidence="6">
    <location>
        <begin position="182"/>
        <end position="202"/>
    </location>
</feature>
<accession>A0ABT0H971</accession>
<feature type="transmembrane region" description="Helical" evidence="6">
    <location>
        <begin position="157"/>
        <end position="176"/>
    </location>
</feature>
<dbReference type="Pfam" id="PF13440">
    <property type="entry name" value="Polysacc_synt_3"/>
    <property type="match status" value="1"/>
</dbReference>
<proteinExistence type="predicted"/>
<sequence>MSIAKKITGQAGIYFAGTLFSVAIGFFFKIYISKELGADMLGIYALGMTVVTILSVFLSLGLGNGLVRFVSKYIAQENYTQLHTYLRKTLSITVMMSVISASLFFIIPDIIAGTLLNSPELTPYLPYFGVLLFINAIITLCDQTIRGLQEVRKSTLIGHFIRLPLKIAIAVGFITIGYQLEGYIWAEIIGAIVALGLFFGLIKKLLPKQMPKLTLKPSTLVTKEERTFGNNMLLINTIGLLQGQGDKIVLAIYLTTTDLGIYSIALTLTAFVPTILLSVNAIFTPIISQLHTEKRMQELKKYYQASCKYIFVLTIPLIVFLIVFNQPMLNVFGEEFKLGGQVLILLLIAQVINTSTGSVGMMLNMTGLERVSRNSAIIIAVLSIIGYLLLIPKYGLIGIGITKLVVVLVQSGYAVFMLYSKQHIQPFNMSYVKIIIVFLISAFAYYYLGEGTLDDLAHPLWLFVGLCVTYLIFVSLFLVFSAKEDRQFIKSLMNKSVKA</sequence>
<evidence type="ECO:0000256" key="3">
    <source>
        <dbReference type="ARBA" id="ARBA00022692"/>
    </source>
</evidence>
<comment type="caution">
    <text evidence="7">The sequence shown here is derived from an EMBL/GenBank/DDBJ whole genome shotgun (WGS) entry which is preliminary data.</text>
</comment>